<keyword evidence="2" id="KW-1185">Reference proteome</keyword>
<evidence type="ECO:0000313" key="1">
    <source>
        <dbReference type="EMBL" id="MCE2055409.1"/>
    </source>
</evidence>
<name>A0ABS8VZJ7_DATST</name>
<dbReference type="EMBL" id="JACEIK010006275">
    <property type="protein sequence ID" value="MCE2055409.1"/>
    <property type="molecule type" value="Genomic_DNA"/>
</dbReference>
<evidence type="ECO:0000313" key="2">
    <source>
        <dbReference type="Proteomes" id="UP000823775"/>
    </source>
</evidence>
<organism evidence="1 2">
    <name type="scientific">Datura stramonium</name>
    <name type="common">Jimsonweed</name>
    <name type="synonym">Common thornapple</name>
    <dbReference type="NCBI Taxonomy" id="4076"/>
    <lineage>
        <taxon>Eukaryota</taxon>
        <taxon>Viridiplantae</taxon>
        <taxon>Streptophyta</taxon>
        <taxon>Embryophyta</taxon>
        <taxon>Tracheophyta</taxon>
        <taxon>Spermatophyta</taxon>
        <taxon>Magnoliopsida</taxon>
        <taxon>eudicotyledons</taxon>
        <taxon>Gunneridae</taxon>
        <taxon>Pentapetalae</taxon>
        <taxon>asterids</taxon>
        <taxon>lamiids</taxon>
        <taxon>Solanales</taxon>
        <taxon>Solanaceae</taxon>
        <taxon>Solanoideae</taxon>
        <taxon>Datureae</taxon>
        <taxon>Datura</taxon>
    </lineage>
</organism>
<accession>A0ABS8VZJ7</accession>
<sequence length="113" mass="12970">MQVNNTNNLVQEMQIVSQLTNEGKQTRNKLRTVSIIMKVEVVQNWVLVHPCQHKENLIKETKNLSTNILPSSLLVVHDTGRGGQYNVTKLQAQTTYFQNQINLHKTGQENKPY</sequence>
<proteinExistence type="predicted"/>
<dbReference type="Proteomes" id="UP000823775">
    <property type="component" value="Unassembled WGS sequence"/>
</dbReference>
<comment type="caution">
    <text evidence="1">The sequence shown here is derived from an EMBL/GenBank/DDBJ whole genome shotgun (WGS) entry which is preliminary data.</text>
</comment>
<reference evidence="1 2" key="1">
    <citation type="journal article" date="2021" name="BMC Genomics">
        <title>Datura genome reveals duplications of psychoactive alkaloid biosynthetic genes and high mutation rate following tissue culture.</title>
        <authorList>
            <person name="Rajewski A."/>
            <person name="Carter-House D."/>
            <person name="Stajich J."/>
            <person name="Litt A."/>
        </authorList>
    </citation>
    <scope>NUCLEOTIDE SEQUENCE [LARGE SCALE GENOMIC DNA]</scope>
    <source>
        <strain evidence="1">AR-01</strain>
    </source>
</reference>
<gene>
    <name evidence="1" type="ORF">HAX54_042534</name>
</gene>
<protein>
    <submittedName>
        <fullName evidence="1">Uncharacterized protein</fullName>
    </submittedName>
</protein>